<dbReference type="AlphaFoldDB" id="A0A3M7LCV4"/>
<organism evidence="1 2">
    <name type="scientific">Chryseobacterium nematophagum</name>
    <dbReference type="NCBI Taxonomy" id="2305228"/>
    <lineage>
        <taxon>Bacteria</taxon>
        <taxon>Pseudomonadati</taxon>
        <taxon>Bacteroidota</taxon>
        <taxon>Flavobacteriia</taxon>
        <taxon>Flavobacteriales</taxon>
        <taxon>Weeksellaceae</taxon>
        <taxon>Chryseobacterium group</taxon>
        <taxon>Chryseobacterium</taxon>
    </lineage>
</organism>
<reference evidence="1 2" key="1">
    <citation type="submission" date="2018-08" db="EMBL/GenBank/DDBJ databases">
        <title>Chryseobacterium nematophagum: a novel matrix digesting pathogen of nematodes.</title>
        <authorList>
            <person name="Page A."/>
            <person name="Roberts M."/>
            <person name="Felix M.-A."/>
            <person name="Weir W."/>
        </authorList>
    </citation>
    <scope>NUCLEOTIDE SEQUENCE [LARGE SCALE GENOMIC DNA]</scope>
    <source>
        <strain evidence="1 2">JUb275</strain>
    </source>
</reference>
<comment type="caution">
    <text evidence="1">The sequence shown here is derived from an EMBL/GenBank/DDBJ whole genome shotgun (WGS) entry which is preliminary data.</text>
</comment>
<proteinExistence type="predicted"/>
<gene>
    <name evidence="1" type="ORF">D1632_00960</name>
</gene>
<evidence type="ECO:0000313" key="2">
    <source>
        <dbReference type="Proteomes" id="UP000267524"/>
    </source>
</evidence>
<evidence type="ECO:0000313" key="1">
    <source>
        <dbReference type="EMBL" id="RMZ60583.1"/>
    </source>
</evidence>
<keyword evidence="2" id="KW-1185">Reference proteome</keyword>
<protein>
    <submittedName>
        <fullName evidence="1">WG repeat-containing protein</fullName>
    </submittedName>
</protein>
<dbReference type="EMBL" id="QWIV01000005">
    <property type="protein sequence ID" value="RMZ60583.1"/>
    <property type="molecule type" value="Genomic_DNA"/>
</dbReference>
<name>A0A3M7LCV4_9FLAO</name>
<dbReference type="Proteomes" id="UP000267524">
    <property type="component" value="Unassembled WGS sequence"/>
</dbReference>
<sequence length="258" mass="29754">MMEMKKSIIVLCVIISGAMFSQMKSGKKGAVKNAQKIAAKKTGATSKLNQELVVLNEDVPVLIPKKKGDNFGYINQKGKFIVQPEYHIAVFFAEDCNLLNSPNLSVRKFGTKDYATVEKDLVSYRINKLGKRVYQYKTADIGMCKNEFKQQQYQAYIMNGFYGIINKSTFVNEYDYKQFQIYPQYQYLHIMEGDDVSNPMIVASQNDLFGVIDIHDNVIIPFEYQDIKRNFSWKLGKMFEVSKDGKSYFYIDSHNQAY</sequence>
<dbReference type="Pfam" id="PF14903">
    <property type="entry name" value="WG_beta_rep"/>
    <property type="match status" value="2"/>
</dbReference>
<accession>A0A3M7LCV4</accession>
<dbReference type="InterPro" id="IPR032774">
    <property type="entry name" value="WG_beta_rep"/>
</dbReference>